<dbReference type="RefSeq" id="WP_147903058.1">
    <property type="nucleotide sequence ID" value="NZ_BAAAGC010000002.1"/>
</dbReference>
<dbReference type="AlphaFoldDB" id="A0A5C8M410"/>
<reference evidence="2 3" key="1">
    <citation type="submission" date="2019-08" db="EMBL/GenBank/DDBJ databases">
        <title>Draft genome analysis of Rheinheimera tangshanensis isolated from the roots of fresh rice plants (Oryza sativa).</title>
        <authorList>
            <person name="Yu Q."/>
            <person name="Qi Y."/>
            <person name="Zhang H."/>
            <person name="Pu J."/>
        </authorList>
    </citation>
    <scope>NUCLEOTIDE SEQUENCE [LARGE SCALE GENOMIC DNA]</scope>
    <source>
        <strain evidence="2 3">JA3-B52</strain>
    </source>
</reference>
<feature type="transmembrane region" description="Helical" evidence="1">
    <location>
        <begin position="7"/>
        <end position="25"/>
    </location>
</feature>
<name>A0A5C8M410_9GAMM</name>
<feature type="transmembrane region" description="Helical" evidence="1">
    <location>
        <begin position="112"/>
        <end position="130"/>
    </location>
</feature>
<evidence type="ECO:0000313" key="2">
    <source>
        <dbReference type="EMBL" id="TXK83195.1"/>
    </source>
</evidence>
<dbReference type="Proteomes" id="UP000321814">
    <property type="component" value="Unassembled WGS sequence"/>
</dbReference>
<keyword evidence="1" id="KW-0812">Transmembrane</keyword>
<keyword evidence="1" id="KW-0472">Membrane</keyword>
<evidence type="ECO:0000313" key="3">
    <source>
        <dbReference type="Proteomes" id="UP000321814"/>
    </source>
</evidence>
<proteinExistence type="predicted"/>
<keyword evidence="1" id="KW-1133">Transmembrane helix</keyword>
<comment type="caution">
    <text evidence="2">The sequence shown here is derived from an EMBL/GenBank/DDBJ whole genome shotgun (WGS) entry which is preliminary data.</text>
</comment>
<dbReference type="EMBL" id="VRLR01000001">
    <property type="protein sequence ID" value="TXK83195.1"/>
    <property type="molecule type" value="Genomic_DNA"/>
</dbReference>
<organism evidence="2 3">
    <name type="scientific">Rheinheimera tangshanensis</name>
    <dbReference type="NCBI Taxonomy" id="400153"/>
    <lineage>
        <taxon>Bacteria</taxon>
        <taxon>Pseudomonadati</taxon>
        <taxon>Pseudomonadota</taxon>
        <taxon>Gammaproteobacteria</taxon>
        <taxon>Chromatiales</taxon>
        <taxon>Chromatiaceae</taxon>
        <taxon>Rheinheimera</taxon>
    </lineage>
</organism>
<sequence length="142" mass="16353">MSTQKVKIDIMLAICFVIFAMVYILSTRVEQSVESIDLTHSELACKKAYKPDKFRGVYILDGKEYYAHGTYTTCKEFFDIMQGKVITGKHVKSENLLIELRVGDRLYTDDSIGMKILTSIFLGLVLFAFLRSPIHWILNRFV</sequence>
<gene>
    <name evidence="2" type="ORF">FU839_02685</name>
</gene>
<accession>A0A5C8M410</accession>
<evidence type="ECO:0000256" key="1">
    <source>
        <dbReference type="SAM" id="Phobius"/>
    </source>
</evidence>
<protein>
    <submittedName>
        <fullName evidence="2">Uncharacterized protein</fullName>
    </submittedName>
</protein>
<keyword evidence="3" id="KW-1185">Reference proteome</keyword>
<dbReference type="OrthoDB" id="9920038at2"/>